<protein>
    <submittedName>
        <fullName evidence="2">Uncharacterized protein</fullName>
    </submittedName>
</protein>
<evidence type="ECO:0000256" key="1">
    <source>
        <dbReference type="SAM" id="MobiDB-lite"/>
    </source>
</evidence>
<sequence length="69" mass="7174">MLHPSPSKGILWRSPIAENKCGRSCGQSRARPGPSTGVPGGKLGFVKGPKSKGASYRSPGRSPGKNIDE</sequence>
<reference evidence="3" key="1">
    <citation type="journal article" date="2015" name="Nat. Genet.">
        <title>The genome and transcriptome of the zoonotic hookworm Ancylostoma ceylanicum identify infection-specific gene families.</title>
        <authorList>
            <person name="Schwarz E.M."/>
            <person name="Hu Y."/>
            <person name="Antoshechkin I."/>
            <person name="Miller M.M."/>
            <person name="Sternberg P.W."/>
            <person name="Aroian R.V."/>
        </authorList>
    </citation>
    <scope>NUCLEOTIDE SEQUENCE</scope>
    <source>
        <strain evidence="3">HY135</strain>
    </source>
</reference>
<organism evidence="2 3">
    <name type="scientific">Ancylostoma ceylanicum</name>
    <dbReference type="NCBI Taxonomy" id="53326"/>
    <lineage>
        <taxon>Eukaryota</taxon>
        <taxon>Metazoa</taxon>
        <taxon>Ecdysozoa</taxon>
        <taxon>Nematoda</taxon>
        <taxon>Chromadorea</taxon>
        <taxon>Rhabditida</taxon>
        <taxon>Rhabditina</taxon>
        <taxon>Rhabditomorpha</taxon>
        <taxon>Strongyloidea</taxon>
        <taxon>Ancylostomatidae</taxon>
        <taxon>Ancylostomatinae</taxon>
        <taxon>Ancylostoma</taxon>
    </lineage>
</organism>
<accession>A0A016T885</accession>
<dbReference type="AlphaFoldDB" id="A0A016T885"/>
<dbReference type="Proteomes" id="UP000024635">
    <property type="component" value="Unassembled WGS sequence"/>
</dbReference>
<gene>
    <name evidence="2" type="primary">Acey_s0127.g1388</name>
    <name evidence="2" type="ORF">Y032_0127g1388</name>
</gene>
<evidence type="ECO:0000313" key="3">
    <source>
        <dbReference type="Proteomes" id="UP000024635"/>
    </source>
</evidence>
<feature type="region of interest" description="Disordered" evidence="1">
    <location>
        <begin position="20"/>
        <end position="69"/>
    </location>
</feature>
<dbReference type="EMBL" id="JARK01001463">
    <property type="protein sequence ID" value="EYB98861.1"/>
    <property type="molecule type" value="Genomic_DNA"/>
</dbReference>
<proteinExistence type="predicted"/>
<name>A0A016T885_9BILA</name>
<keyword evidence="3" id="KW-1185">Reference proteome</keyword>
<comment type="caution">
    <text evidence="2">The sequence shown here is derived from an EMBL/GenBank/DDBJ whole genome shotgun (WGS) entry which is preliminary data.</text>
</comment>
<evidence type="ECO:0000313" key="2">
    <source>
        <dbReference type="EMBL" id="EYB98861.1"/>
    </source>
</evidence>